<dbReference type="InterPro" id="IPR036651">
    <property type="entry name" value="Gln_synt_N_sf"/>
</dbReference>
<gene>
    <name evidence="5" type="ORF">DEBURN_LOCUS1996</name>
</gene>
<proteinExistence type="inferred from homology"/>
<evidence type="ECO:0000313" key="5">
    <source>
        <dbReference type="EMBL" id="CAG8448973.1"/>
    </source>
</evidence>
<feature type="domain" description="GS catalytic" evidence="4">
    <location>
        <begin position="463"/>
        <end position="809"/>
    </location>
</feature>
<evidence type="ECO:0000256" key="1">
    <source>
        <dbReference type="ARBA" id="ARBA00021364"/>
    </source>
</evidence>
<organism evidence="5 6">
    <name type="scientific">Diversispora eburnea</name>
    <dbReference type="NCBI Taxonomy" id="1213867"/>
    <lineage>
        <taxon>Eukaryota</taxon>
        <taxon>Fungi</taxon>
        <taxon>Fungi incertae sedis</taxon>
        <taxon>Mucoromycota</taxon>
        <taxon>Glomeromycotina</taxon>
        <taxon>Glomeromycetes</taxon>
        <taxon>Diversisporales</taxon>
        <taxon>Diversisporaceae</taxon>
        <taxon>Diversispora</taxon>
    </lineage>
</organism>
<dbReference type="InterPro" id="IPR027303">
    <property type="entry name" value="Gln_synth_gly_rich_site"/>
</dbReference>
<dbReference type="PROSITE" id="PS00181">
    <property type="entry name" value="GLNA_ATP"/>
    <property type="match status" value="1"/>
</dbReference>
<evidence type="ECO:0000259" key="4">
    <source>
        <dbReference type="PROSITE" id="PS51987"/>
    </source>
</evidence>
<keyword evidence="6" id="KW-1185">Reference proteome</keyword>
<name>A0A9N8YV98_9GLOM</name>
<dbReference type="GO" id="GO:0004356">
    <property type="term" value="F:glutamine synthetase activity"/>
    <property type="evidence" value="ECO:0007669"/>
    <property type="project" value="InterPro"/>
</dbReference>
<comment type="caution">
    <text evidence="5">The sequence shown here is derived from an EMBL/GenBank/DDBJ whole genome shotgun (WGS) entry which is preliminary data.</text>
</comment>
<dbReference type="SUPFAM" id="SSF55931">
    <property type="entry name" value="Glutamine synthetase/guanido kinase"/>
    <property type="match status" value="1"/>
</dbReference>
<dbReference type="InterPro" id="IPR008146">
    <property type="entry name" value="Gln_synth_cat_dom"/>
</dbReference>
<dbReference type="Gene3D" id="3.10.20.70">
    <property type="entry name" value="Glutamine synthetase, N-terminal domain"/>
    <property type="match status" value="1"/>
</dbReference>
<dbReference type="SMART" id="SM01230">
    <property type="entry name" value="Gln-synt_C"/>
    <property type="match status" value="1"/>
</dbReference>
<dbReference type="EMBL" id="CAJVPK010000101">
    <property type="protein sequence ID" value="CAG8448973.1"/>
    <property type="molecule type" value="Genomic_DNA"/>
</dbReference>
<evidence type="ECO:0000256" key="3">
    <source>
        <dbReference type="RuleBase" id="RU000384"/>
    </source>
</evidence>
<evidence type="ECO:0000256" key="2">
    <source>
        <dbReference type="PROSITE-ProRule" id="PRU01331"/>
    </source>
</evidence>
<dbReference type="PANTHER" id="PTHR43383:SF2">
    <property type="entry name" value="AMIDOHYDROLASE 2 FAMILY PROTEIN"/>
    <property type="match status" value="1"/>
</dbReference>
<dbReference type="PROSITE" id="PS51987">
    <property type="entry name" value="GS_CATALYTIC"/>
    <property type="match status" value="1"/>
</dbReference>
<protein>
    <recommendedName>
        <fullName evidence="1">Glutamine synthetase</fullName>
    </recommendedName>
</protein>
<sequence>MGSYEKLFKTVASFPLIDNHAHNLSTSDAFLAYPLEGCFSEARGDALKDATQTSALKCGVQQLSKLYKCAPVWRTIKDVRNTLSYDELCKICFENIGIQCVLLDDGFGISEHLRDIKSHVGLVDDVRRIVRIESVAENILYNLAESIVHTDEEVKINFSTLLKNELRSLANSELVVAFKSIAAYRSGLNINCDINNEKIVIALSEHLKASTVSPVKNIAFKLFDKTLIDYILNYPNAKIILLHAAYPYSRQAGYLASVYANIYVDIGLVAPLISVSGQQAILRELVLLNSVENGDFTIDEAVNIAKQIMFESSNKLYKLNLEPKILSEIDYFARGISDEKKMLMLKENGVKLVRLGYLDLSNQFRIRLIPIDRFQNYITKLGLTASRAINIMPLFGDHIPEGIGITPAGECLLKPDFNTLIQLPYYPQHAIAHAFLENKWTPGDPKYGKLNLIEDDKYYSICPRNCLRKIVDMARQDFGLGFLTGVESEFTLLTSKDSRTPVDETVYCAAESFRHNNSVEIIDKIIDSLLKSNIPVEQCHSESTSGQYELVTGPSSPLIAMDNCVITRNTIYDIAAKEGLRATFVAKPYKDQAGSGAHLHISVHEINQIERKGEDETGLTSYERSFIAGVLHHIKSICAFSLTTSNSYTRTVDHCWAGSWIFWGVENREAPVRICYRPKKNSVTGKLSTSYEVNFEHKFVDGFSNPYLVASAILAAGLDGIKKKMELKTPSCLDDPALLTEKERTELGITERMPSSLRETLDALKQDTVLIKAMGEELVKCYIGIKESELSHFEHLTDDEQLSLLIKRF</sequence>
<accession>A0A9N8YV98</accession>
<reference evidence="5" key="1">
    <citation type="submission" date="2021-06" db="EMBL/GenBank/DDBJ databases">
        <authorList>
            <person name="Kallberg Y."/>
            <person name="Tangrot J."/>
            <person name="Rosling A."/>
        </authorList>
    </citation>
    <scope>NUCLEOTIDE SEQUENCE</scope>
    <source>
        <strain evidence="5">AZ414A</strain>
    </source>
</reference>
<dbReference type="OrthoDB" id="77835at2759"/>
<dbReference type="Pfam" id="PF00120">
    <property type="entry name" value="Gln-synt_C"/>
    <property type="match status" value="1"/>
</dbReference>
<dbReference type="InterPro" id="IPR014746">
    <property type="entry name" value="Gln_synth/guanido_kin_cat_dom"/>
</dbReference>
<dbReference type="AlphaFoldDB" id="A0A9N8YV98"/>
<evidence type="ECO:0000313" key="6">
    <source>
        <dbReference type="Proteomes" id="UP000789706"/>
    </source>
</evidence>
<comment type="similarity">
    <text evidence="2 3">Belongs to the glutamine synthetase family.</text>
</comment>
<dbReference type="Gene3D" id="3.20.20.140">
    <property type="entry name" value="Metal-dependent hydrolases"/>
    <property type="match status" value="2"/>
</dbReference>
<dbReference type="GO" id="GO:0006542">
    <property type="term" value="P:glutamine biosynthetic process"/>
    <property type="evidence" value="ECO:0007669"/>
    <property type="project" value="InterPro"/>
</dbReference>
<dbReference type="Gene3D" id="3.30.590.10">
    <property type="entry name" value="Glutamine synthetase/guanido kinase, catalytic domain"/>
    <property type="match status" value="1"/>
</dbReference>
<dbReference type="SUPFAM" id="SSF54368">
    <property type="entry name" value="Glutamine synthetase, N-terminal domain"/>
    <property type="match status" value="1"/>
</dbReference>
<dbReference type="Proteomes" id="UP000789706">
    <property type="component" value="Unassembled WGS sequence"/>
</dbReference>
<dbReference type="PANTHER" id="PTHR43383">
    <property type="entry name" value="NODULIN 6"/>
    <property type="match status" value="1"/>
</dbReference>